<feature type="domain" description="PIN" evidence="1">
    <location>
        <begin position="5"/>
        <end position="133"/>
    </location>
</feature>
<dbReference type="Proteomes" id="UP001238496">
    <property type="component" value="Unassembled WGS sequence"/>
</dbReference>
<reference evidence="2 3" key="1">
    <citation type="submission" date="2023-07" db="EMBL/GenBank/DDBJ databases">
        <title>Genomic Encyclopedia of Type Strains, Phase IV (KMG-IV): sequencing the most valuable type-strain genomes for metagenomic binning, comparative biology and taxonomic classification.</title>
        <authorList>
            <person name="Goeker M."/>
        </authorList>
    </citation>
    <scope>NUCLEOTIDE SEQUENCE [LARGE SCALE GENOMIC DNA]</scope>
    <source>
        <strain evidence="2 3">DSM 1111</strain>
    </source>
</reference>
<dbReference type="Pfam" id="PF01850">
    <property type="entry name" value="PIN"/>
    <property type="match status" value="1"/>
</dbReference>
<dbReference type="InterPro" id="IPR002716">
    <property type="entry name" value="PIN_dom"/>
</dbReference>
<keyword evidence="3" id="KW-1185">Reference proteome</keyword>
<dbReference type="InterPro" id="IPR052919">
    <property type="entry name" value="TA_system_RNase"/>
</dbReference>
<dbReference type="EMBL" id="JAUSUW010000017">
    <property type="protein sequence ID" value="MDQ0423212.1"/>
    <property type="molecule type" value="Genomic_DNA"/>
</dbReference>
<dbReference type="InterPro" id="IPR029060">
    <property type="entry name" value="PIN-like_dom_sf"/>
</dbReference>
<dbReference type="CDD" id="cd09872">
    <property type="entry name" value="PIN_Sll0205-like"/>
    <property type="match status" value="1"/>
</dbReference>
<comment type="caution">
    <text evidence="2">The sequence shown here is derived from an EMBL/GenBank/DDBJ whole genome shotgun (WGS) entry which is preliminary data.</text>
</comment>
<dbReference type="PANTHER" id="PTHR36173:SF1">
    <property type="entry name" value="RIBONUCLEASE VAPC22"/>
    <property type="match status" value="1"/>
</dbReference>
<dbReference type="InterPro" id="IPR041705">
    <property type="entry name" value="PIN_Sll0205"/>
</dbReference>
<evidence type="ECO:0000313" key="2">
    <source>
        <dbReference type="EMBL" id="MDQ0423212.1"/>
    </source>
</evidence>
<evidence type="ECO:0000259" key="1">
    <source>
        <dbReference type="Pfam" id="PF01850"/>
    </source>
</evidence>
<dbReference type="Gene3D" id="3.40.50.1010">
    <property type="entry name" value="5'-nuclease"/>
    <property type="match status" value="1"/>
</dbReference>
<sequence length="143" mass="15484">MAGALLDTHALYWLITAASTMSQEALLAIAESQTSKRLLISPISAWELSLAALKPAHRDPILLDDKSPSRWFSLAKAATGARVAPIHHRIACEAATVVVDTGHKDPGDCYLIATSRVKNIPLITRDRTLIKLAAKGHLEVIRC</sequence>
<protein>
    <submittedName>
        <fullName evidence="2">PIN domain nuclease of toxin-antitoxin system</fullName>
    </submittedName>
</protein>
<dbReference type="RefSeq" id="WP_307376782.1">
    <property type="nucleotide sequence ID" value="NZ_JAUSUW010000017.1"/>
</dbReference>
<name>A0ABU0GCY0_9HYPH</name>
<evidence type="ECO:0000313" key="3">
    <source>
        <dbReference type="Proteomes" id="UP001238496"/>
    </source>
</evidence>
<proteinExistence type="predicted"/>
<dbReference type="SUPFAM" id="SSF88723">
    <property type="entry name" value="PIN domain-like"/>
    <property type="match status" value="1"/>
</dbReference>
<organism evidence="2 3">
    <name type="scientific">Peteryoungia aggregata LMG 23059</name>
    <dbReference type="NCBI Taxonomy" id="1368425"/>
    <lineage>
        <taxon>Bacteria</taxon>
        <taxon>Pseudomonadati</taxon>
        <taxon>Pseudomonadota</taxon>
        <taxon>Alphaproteobacteria</taxon>
        <taxon>Hyphomicrobiales</taxon>
        <taxon>Rhizobiaceae</taxon>
        <taxon>Peteryoungia</taxon>
    </lineage>
</organism>
<dbReference type="PANTHER" id="PTHR36173">
    <property type="entry name" value="RIBONUCLEASE VAPC16-RELATED"/>
    <property type="match status" value="1"/>
</dbReference>
<gene>
    <name evidence="2" type="ORF">J2045_004264</name>
</gene>
<accession>A0ABU0GCY0</accession>